<protein>
    <recommendedName>
        <fullName evidence="4">Translocon-associated protein subunit gamma</fullName>
    </recommendedName>
    <alternativeName>
        <fullName evidence="9">Signal sequence receptor subunit gamma</fullName>
    </alternativeName>
</protein>
<evidence type="ECO:0000256" key="8">
    <source>
        <dbReference type="ARBA" id="ARBA00023136"/>
    </source>
</evidence>
<comment type="similarity">
    <text evidence="3">Belongs to the TRAP-gamma family.</text>
</comment>
<dbReference type="PANTHER" id="PTHR13399">
    <property type="entry name" value="TRANSLOCON-ASSOCIATED PROTEIN TRAP , GAMMA SUBUNIT"/>
    <property type="match status" value="1"/>
</dbReference>
<comment type="caution">
    <text evidence="10">The sequence shown here is derived from an EMBL/GenBank/DDBJ whole genome shotgun (WGS) entry which is preliminary data.</text>
</comment>
<comment type="subcellular location">
    <subcellularLocation>
        <location evidence="2">Endoplasmic reticulum membrane</location>
        <topology evidence="2">Multi-pass membrane protein</topology>
    </subcellularLocation>
</comment>
<evidence type="ECO:0000256" key="7">
    <source>
        <dbReference type="ARBA" id="ARBA00022989"/>
    </source>
</evidence>
<evidence type="ECO:0000256" key="5">
    <source>
        <dbReference type="ARBA" id="ARBA00022692"/>
    </source>
</evidence>
<dbReference type="InterPro" id="IPR009779">
    <property type="entry name" value="SSR3"/>
</dbReference>
<gene>
    <name evidence="10" type="ORF">PACLA_8A066339</name>
</gene>
<evidence type="ECO:0000256" key="9">
    <source>
        <dbReference type="ARBA" id="ARBA00030917"/>
    </source>
</evidence>
<keyword evidence="8" id="KW-0472">Membrane</keyword>
<name>A0A7D9J5S4_PARCT</name>
<keyword evidence="11" id="KW-1185">Reference proteome</keyword>
<evidence type="ECO:0000256" key="4">
    <source>
        <dbReference type="ARBA" id="ARBA00022231"/>
    </source>
</evidence>
<dbReference type="EMBL" id="CACRXK020012022">
    <property type="protein sequence ID" value="CAB4022525.1"/>
    <property type="molecule type" value="Genomic_DNA"/>
</dbReference>
<evidence type="ECO:0000256" key="3">
    <source>
        <dbReference type="ARBA" id="ARBA00007990"/>
    </source>
</evidence>
<dbReference type="AlphaFoldDB" id="A0A7D9J5S4"/>
<evidence type="ECO:0000256" key="2">
    <source>
        <dbReference type="ARBA" id="ARBA00004477"/>
    </source>
</evidence>
<dbReference type="Pfam" id="PF07074">
    <property type="entry name" value="TRAP-gamma"/>
    <property type="match status" value="1"/>
</dbReference>
<sequence>MSKNKKLTKEEELLLQDFGRNVSTKSSLLFYCNAFFVSAVPLWLFWRVHEMDPQDSVILFSVMTLICTWFISYAYKNIKFQLKHKIALKIEHAVTREVNHQLDSKPETKKLTRQEKDERILWKKNNVADMEATTYSIFYNNTLFLFLMLIMSFYVARSFNPGVNYVMSTAAASGFVALLSTSSSATS</sequence>
<evidence type="ECO:0000256" key="1">
    <source>
        <dbReference type="ARBA" id="ARBA00002838"/>
    </source>
</evidence>
<accession>A0A7D9J5S4</accession>
<reference evidence="10" key="1">
    <citation type="submission" date="2020-04" db="EMBL/GenBank/DDBJ databases">
        <authorList>
            <person name="Alioto T."/>
            <person name="Alioto T."/>
            <person name="Gomez Garrido J."/>
        </authorList>
    </citation>
    <scope>NUCLEOTIDE SEQUENCE</scope>
    <source>
        <strain evidence="10">A484AB</strain>
    </source>
</reference>
<evidence type="ECO:0000313" key="11">
    <source>
        <dbReference type="Proteomes" id="UP001152795"/>
    </source>
</evidence>
<evidence type="ECO:0000313" key="10">
    <source>
        <dbReference type="EMBL" id="CAB4022525.1"/>
    </source>
</evidence>
<evidence type="ECO:0000256" key="6">
    <source>
        <dbReference type="ARBA" id="ARBA00022824"/>
    </source>
</evidence>
<keyword evidence="7" id="KW-1133">Transmembrane helix</keyword>
<comment type="function">
    <text evidence="1">TRAP proteins are part of a complex whose function is to bind calcium to the ER membrane and thereby regulate the retention of ER resident proteins.</text>
</comment>
<organism evidence="10 11">
    <name type="scientific">Paramuricea clavata</name>
    <name type="common">Red gorgonian</name>
    <name type="synonym">Violescent sea-whip</name>
    <dbReference type="NCBI Taxonomy" id="317549"/>
    <lineage>
        <taxon>Eukaryota</taxon>
        <taxon>Metazoa</taxon>
        <taxon>Cnidaria</taxon>
        <taxon>Anthozoa</taxon>
        <taxon>Octocorallia</taxon>
        <taxon>Malacalcyonacea</taxon>
        <taxon>Plexauridae</taxon>
        <taxon>Paramuricea</taxon>
    </lineage>
</organism>
<dbReference type="GO" id="GO:0005789">
    <property type="term" value="C:endoplasmic reticulum membrane"/>
    <property type="evidence" value="ECO:0007669"/>
    <property type="project" value="UniProtKB-SubCell"/>
</dbReference>
<dbReference type="Proteomes" id="UP001152795">
    <property type="component" value="Unassembled WGS sequence"/>
</dbReference>
<dbReference type="PANTHER" id="PTHR13399:SF2">
    <property type="entry name" value="TRANSLOCON-ASSOCIATED PROTEIN SUBUNIT GAMMA"/>
    <property type="match status" value="1"/>
</dbReference>
<keyword evidence="6" id="KW-0256">Endoplasmic reticulum</keyword>
<keyword evidence="5" id="KW-0812">Transmembrane</keyword>
<dbReference type="GO" id="GO:0006614">
    <property type="term" value="P:SRP-dependent cotranslational protein targeting to membrane"/>
    <property type="evidence" value="ECO:0007669"/>
    <property type="project" value="InterPro"/>
</dbReference>
<proteinExistence type="inferred from homology"/>
<dbReference type="OrthoDB" id="10059529at2759"/>